<name>A0A2I1BSZ4_ASPN1</name>
<evidence type="ECO:0000313" key="1">
    <source>
        <dbReference type="EMBL" id="PKX88499.1"/>
    </source>
</evidence>
<organism evidence="1 2">
    <name type="scientific">Aspergillus novofumigatus (strain IBT 16806)</name>
    <dbReference type="NCBI Taxonomy" id="1392255"/>
    <lineage>
        <taxon>Eukaryota</taxon>
        <taxon>Fungi</taxon>
        <taxon>Dikarya</taxon>
        <taxon>Ascomycota</taxon>
        <taxon>Pezizomycotina</taxon>
        <taxon>Eurotiomycetes</taxon>
        <taxon>Eurotiomycetidae</taxon>
        <taxon>Eurotiales</taxon>
        <taxon>Aspergillaceae</taxon>
        <taxon>Aspergillus</taxon>
        <taxon>Aspergillus subgen. Fumigati</taxon>
    </lineage>
</organism>
<comment type="caution">
    <text evidence="1">The sequence shown here is derived from an EMBL/GenBank/DDBJ whole genome shotgun (WGS) entry which is preliminary data.</text>
</comment>
<dbReference type="Proteomes" id="UP000234474">
    <property type="component" value="Unassembled WGS sequence"/>
</dbReference>
<dbReference type="VEuPathDB" id="FungiDB:P174DRAFT_446335"/>
<protein>
    <submittedName>
        <fullName evidence="1">Uncharacterized protein</fullName>
    </submittedName>
</protein>
<dbReference type="RefSeq" id="XP_024677094.1">
    <property type="nucleotide sequence ID" value="XM_024828558.1"/>
</dbReference>
<keyword evidence="2" id="KW-1185">Reference proteome</keyword>
<accession>A0A2I1BSZ4</accession>
<dbReference type="GeneID" id="36535884"/>
<proteinExistence type="predicted"/>
<reference evidence="2" key="1">
    <citation type="journal article" date="2018" name="Proc. Natl. Acad. Sci. U.S.A.">
        <title>Linking secondary metabolites to gene clusters through genome sequencing of six diverse Aspergillus species.</title>
        <authorList>
            <person name="Kaerboelling I."/>
            <person name="Vesth T.C."/>
            <person name="Frisvad J.C."/>
            <person name="Nybo J.L."/>
            <person name="Theobald S."/>
            <person name="Kuo A."/>
            <person name="Bowyer P."/>
            <person name="Matsuda Y."/>
            <person name="Mondo S."/>
            <person name="Lyhne E.K."/>
            <person name="Kogle M.E."/>
            <person name="Clum A."/>
            <person name="Lipzen A."/>
            <person name="Salamov A."/>
            <person name="Ngan C.Y."/>
            <person name="Daum C."/>
            <person name="Chiniquy J."/>
            <person name="Barry K."/>
            <person name="LaButti K."/>
            <person name="Haridas S."/>
            <person name="Simmons B.A."/>
            <person name="Magnuson J.K."/>
            <person name="Mortensen U.H."/>
            <person name="Larsen T.O."/>
            <person name="Grigoriev I.V."/>
            <person name="Baker S.E."/>
            <person name="Andersen M.R."/>
        </authorList>
    </citation>
    <scope>NUCLEOTIDE SEQUENCE [LARGE SCALE GENOMIC DNA]</scope>
    <source>
        <strain evidence="2">IBT 16806</strain>
    </source>
</reference>
<dbReference type="AlphaFoldDB" id="A0A2I1BSZ4"/>
<sequence length="51" mass="5851">MSLVRESISTLVKGFLLCAFACWMRHQRGKPLAPWQSSFLNPELSFPGQFH</sequence>
<gene>
    <name evidence="1" type="ORF">P174DRAFT_446335</name>
</gene>
<evidence type="ECO:0000313" key="2">
    <source>
        <dbReference type="Proteomes" id="UP000234474"/>
    </source>
</evidence>
<dbReference type="EMBL" id="MSZS01000013">
    <property type="protein sequence ID" value="PKX88499.1"/>
    <property type="molecule type" value="Genomic_DNA"/>
</dbReference>